<feature type="domain" description="Gcp-like" evidence="7">
    <location>
        <begin position="49"/>
        <end position="301"/>
    </location>
</feature>
<comment type="catalytic activity">
    <reaction evidence="6">
        <text>L-threonylcarbamoyladenylate + adenosine(37) in tRNA = N(6)-L-threonylcarbamoyladenosine(37) in tRNA + AMP + H(+)</text>
        <dbReference type="Rhea" id="RHEA:37059"/>
        <dbReference type="Rhea" id="RHEA-COMP:10162"/>
        <dbReference type="Rhea" id="RHEA-COMP:10163"/>
        <dbReference type="ChEBI" id="CHEBI:15378"/>
        <dbReference type="ChEBI" id="CHEBI:73682"/>
        <dbReference type="ChEBI" id="CHEBI:74411"/>
        <dbReference type="ChEBI" id="CHEBI:74418"/>
        <dbReference type="ChEBI" id="CHEBI:456215"/>
        <dbReference type="EC" id="2.3.1.234"/>
    </reaction>
</comment>
<name>A0AAU8HQF7_9FIRM</name>
<evidence type="ECO:0000256" key="3">
    <source>
        <dbReference type="ARBA" id="ARBA00022694"/>
    </source>
</evidence>
<keyword evidence="3" id="KW-0819">tRNA processing</keyword>
<dbReference type="Pfam" id="PF00814">
    <property type="entry name" value="TsaD"/>
    <property type="match status" value="1"/>
</dbReference>
<dbReference type="Gene3D" id="3.30.420.40">
    <property type="match status" value="2"/>
</dbReference>
<dbReference type="PANTHER" id="PTHR11735:SF11">
    <property type="entry name" value="TRNA THREONYLCARBAMOYLADENOSINE BIOSYNTHESIS PROTEIN TSAB"/>
    <property type="match status" value="1"/>
</dbReference>
<dbReference type="GO" id="GO:0061711">
    <property type="term" value="F:tRNA N(6)-L-threonylcarbamoyladenine synthase activity"/>
    <property type="evidence" value="ECO:0007669"/>
    <property type="project" value="UniProtKB-EC"/>
</dbReference>
<evidence type="ECO:0000256" key="5">
    <source>
        <dbReference type="ARBA" id="ARBA00023315"/>
    </source>
</evidence>
<sequence>MTVLGIDTSNYTTSLAVVNKGGEVLCDHRKVLDVTHGKKGLRQSEAFYQHCNNLPGLFSDLKSSKFLESVSAIAVSKTPRNIEGSYMPVFTAGVNMASILADALSLPIYNCSHQEGHIYAGMVPNGLEAPFITLHLSGGTTDLLKVEAENDYRLKVEQLGTSSDLHCGQFVDRVGVKLGLKFPCGQEMEKMALQSNNPQKGLIPSSVSGGDVSFSGPLTKALNLLEQGVPPEELSFNVFNTIAKTAEKMIRFGVSQTDTKEVLLVGGVASNKQIRNWLSNRLKLNIHFATPKLSRDNAVGVALMGLKALK</sequence>
<dbReference type="PANTHER" id="PTHR11735">
    <property type="entry name" value="TRNA N6-ADENOSINE THREONYLCARBAMOYLTRANSFERASE"/>
    <property type="match status" value="1"/>
</dbReference>
<evidence type="ECO:0000256" key="4">
    <source>
        <dbReference type="ARBA" id="ARBA00022723"/>
    </source>
</evidence>
<reference evidence="8" key="2">
    <citation type="submission" date="2024-06" db="EMBL/GenBank/DDBJ databases">
        <authorList>
            <person name="Petrova K.O."/>
            <person name="Toshchakov S.V."/>
            <person name="Boltjanskaja Y.V."/>
            <person name="Kevbrin V.V."/>
        </authorList>
    </citation>
    <scope>NUCLEOTIDE SEQUENCE</scope>
    <source>
        <strain evidence="8">Z-710</strain>
    </source>
</reference>
<evidence type="ECO:0000256" key="2">
    <source>
        <dbReference type="ARBA" id="ARBA00022679"/>
    </source>
</evidence>
<dbReference type="EC" id="2.3.1.234" evidence="1"/>
<evidence type="ECO:0000256" key="1">
    <source>
        <dbReference type="ARBA" id="ARBA00012156"/>
    </source>
</evidence>
<organism evidence="8">
    <name type="scientific">Proteinivorax hydrogeniformans</name>
    <dbReference type="NCBI Taxonomy" id="1826727"/>
    <lineage>
        <taxon>Bacteria</taxon>
        <taxon>Bacillati</taxon>
        <taxon>Bacillota</taxon>
        <taxon>Clostridia</taxon>
        <taxon>Eubacteriales</taxon>
        <taxon>Proteinivoracaceae</taxon>
        <taxon>Proteinivorax</taxon>
    </lineage>
</organism>
<dbReference type="AlphaFoldDB" id="A0AAU8HQF7"/>
<dbReference type="SUPFAM" id="SSF53067">
    <property type="entry name" value="Actin-like ATPase domain"/>
    <property type="match status" value="1"/>
</dbReference>
<dbReference type="PRINTS" id="PR00789">
    <property type="entry name" value="OSIALOPTASE"/>
</dbReference>
<accession>A0AAU8HQF7</accession>
<protein>
    <recommendedName>
        <fullName evidence="1">N(6)-L-threonylcarbamoyladenine synthase</fullName>
        <ecNumber evidence="1">2.3.1.234</ecNumber>
    </recommendedName>
</protein>
<evidence type="ECO:0000259" key="7">
    <source>
        <dbReference type="Pfam" id="PF00814"/>
    </source>
</evidence>
<evidence type="ECO:0000256" key="6">
    <source>
        <dbReference type="ARBA" id="ARBA00048117"/>
    </source>
</evidence>
<gene>
    <name evidence="8" type="ORF">PRVXH_001722</name>
</gene>
<proteinExistence type="predicted"/>
<reference evidence="8" key="1">
    <citation type="journal article" date="2018" name="Antonie Van Leeuwenhoek">
        <title>Proteinivorax hydrogeniformans sp. nov., an anaerobic, haloalkaliphilic bacterium fermenting proteinaceous compounds with high hydrogen production.</title>
        <authorList>
            <person name="Boltyanskaya Y."/>
            <person name="Detkova E."/>
            <person name="Pimenov N."/>
            <person name="Kevbrin V."/>
        </authorList>
    </citation>
    <scope>NUCLEOTIDE SEQUENCE</scope>
    <source>
        <strain evidence="8">Z-710</strain>
    </source>
</reference>
<dbReference type="GO" id="GO:0008033">
    <property type="term" value="P:tRNA processing"/>
    <property type="evidence" value="ECO:0007669"/>
    <property type="project" value="UniProtKB-KW"/>
</dbReference>
<dbReference type="InterPro" id="IPR000905">
    <property type="entry name" value="Gcp-like_dom"/>
</dbReference>
<dbReference type="GO" id="GO:0046872">
    <property type="term" value="F:metal ion binding"/>
    <property type="evidence" value="ECO:0007669"/>
    <property type="project" value="UniProtKB-KW"/>
</dbReference>
<dbReference type="EMBL" id="CP159485">
    <property type="protein sequence ID" value="XCI27799.1"/>
    <property type="molecule type" value="Genomic_DNA"/>
</dbReference>
<dbReference type="RefSeq" id="WP_353892376.1">
    <property type="nucleotide sequence ID" value="NZ_CP159485.1"/>
</dbReference>
<dbReference type="InterPro" id="IPR043129">
    <property type="entry name" value="ATPase_NBD"/>
</dbReference>
<keyword evidence="5" id="KW-0012">Acyltransferase</keyword>
<keyword evidence="4" id="KW-0479">Metal-binding</keyword>
<keyword evidence="2" id="KW-0808">Transferase</keyword>
<dbReference type="InterPro" id="IPR017861">
    <property type="entry name" value="KAE1/TsaD"/>
</dbReference>
<evidence type="ECO:0000313" key="8">
    <source>
        <dbReference type="EMBL" id="XCI27799.1"/>
    </source>
</evidence>
<dbReference type="GO" id="GO:0005829">
    <property type="term" value="C:cytosol"/>
    <property type="evidence" value="ECO:0007669"/>
    <property type="project" value="TreeGrafter"/>
</dbReference>